<keyword evidence="1" id="KW-0812">Transmembrane</keyword>
<keyword evidence="1" id="KW-0472">Membrane</keyword>
<dbReference type="AlphaFoldDB" id="A0A2K4ZFD5"/>
<feature type="transmembrane region" description="Helical" evidence="1">
    <location>
        <begin position="7"/>
        <end position="28"/>
    </location>
</feature>
<protein>
    <recommendedName>
        <fullName evidence="4">Glycosyltransferase RgtA/B/C/D-like domain-containing protein</fullName>
    </recommendedName>
</protein>
<feature type="transmembrane region" description="Helical" evidence="1">
    <location>
        <begin position="357"/>
        <end position="379"/>
    </location>
</feature>
<evidence type="ECO:0008006" key="4">
    <source>
        <dbReference type="Google" id="ProtNLM"/>
    </source>
</evidence>
<dbReference type="OrthoDB" id="2349131at2"/>
<feature type="transmembrane region" description="Helical" evidence="1">
    <location>
        <begin position="166"/>
        <end position="195"/>
    </location>
</feature>
<dbReference type="EMBL" id="OFSM01000008">
    <property type="protein sequence ID" value="SOY29159.1"/>
    <property type="molecule type" value="Genomic_DNA"/>
</dbReference>
<feature type="transmembrane region" description="Helical" evidence="1">
    <location>
        <begin position="275"/>
        <end position="295"/>
    </location>
</feature>
<reference evidence="2 3" key="1">
    <citation type="submission" date="2018-01" db="EMBL/GenBank/DDBJ databases">
        <authorList>
            <person name="Gaut B.S."/>
            <person name="Morton B.R."/>
            <person name="Clegg M.T."/>
            <person name="Duvall M.R."/>
        </authorList>
    </citation>
    <scope>NUCLEOTIDE SEQUENCE [LARGE SCALE GENOMIC DNA]</scope>
    <source>
        <strain evidence="2">GP69</strain>
    </source>
</reference>
<proteinExistence type="predicted"/>
<evidence type="ECO:0000313" key="3">
    <source>
        <dbReference type="Proteomes" id="UP000236311"/>
    </source>
</evidence>
<feature type="transmembrane region" description="Helical" evidence="1">
    <location>
        <begin position="316"/>
        <end position="337"/>
    </location>
</feature>
<organism evidence="2 3">
    <name type="scientific">Acetatifactor muris</name>
    <dbReference type="NCBI Taxonomy" id="879566"/>
    <lineage>
        <taxon>Bacteria</taxon>
        <taxon>Bacillati</taxon>
        <taxon>Bacillota</taxon>
        <taxon>Clostridia</taxon>
        <taxon>Lachnospirales</taxon>
        <taxon>Lachnospiraceae</taxon>
        <taxon>Acetatifactor</taxon>
    </lineage>
</organism>
<feature type="transmembrane region" description="Helical" evidence="1">
    <location>
        <begin position="391"/>
        <end position="412"/>
    </location>
</feature>
<dbReference type="RefSeq" id="WP_103239268.1">
    <property type="nucleotide sequence ID" value="NZ_JANJZD010000007.1"/>
</dbReference>
<feature type="transmembrane region" description="Helical" evidence="1">
    <location>
        <begin position="123"/>
        <end position="146"/>
    </location>
</feature>
<dbReference type="Proteomes" id="UP000236311">
    <property type="component" value="Unassembled WGS sequence"/>
</dbReference>
<dbReference type="Pfam" id="PF19510">
    <property type="entry name" value="DUF6044"/>
    <property type="match status" value="1"/>
</dbReference>
<keyword evidence="1" id="KW-1133">Transmembrane helix</keyword>
<feature type="transmembrane region" description="Helical" evidence="1">
    <location>
        <begin position="88"/>
        <end position="111"/>
    </location>
</feature>
<sequence length="595" mass="66542">MTKKKFHWIGFGMGIMAVTCSIIPNFILGEDSIFTAHDQLDGEMIAYILQAGNLFGGEWLPEFMGGMWKTALTPPAPACVLLFLSGNYFAALLIMQLMGRLAGFAGMYLLVRKSMGTGNRWTAAAAGLLYAFLPFLPVYGLSQYGIPLLFWCVLEIREKKHLLLCYGYVAFFALNSSLVLAGFGLLGMGGLYLVWELRRQGRLKTEGKLRLLGAWLLLLGVYLVENVRLLAQILGIGSERVSHKTEYVLRAEAFGKAFLRNLLQGGQHSEGYQELLIPTVVTLVSVCLLLFLTIGKAYSAPGEAVRWEQIAGKLRWMGVCLGWNIFFALLAAFWTGAAGVTIRGSLGMLGAFQLDRVLWISPCLWYLAAAAGAEILLDLWKESRVGVSKAVSGICLLLLGAITGVTGVKILLAGDVKSNLQKLRNPQYALLSYSDYYALGVMEQVRDFLTEQTGKSQEEYRVVSLGIDPAAALYHGFYCLDGYSNNYSLTYKHRFRRIIAPELEKSEYLQTYFDDWGNRCYLFSAECPGYYTIEKDGFYFQSYQPDTKALREMGCDYLLSAAYIQNASEEGLRLMNEVPFETENSYYRIYVYEID</sequence>
<accession>A0A2K4ZFD5</accession>
<keyword evidence="3" id="KW-1185">Reference proteome</keyword>
<name>A0A2K4ZFD5_9FIRM</name>
<gene>
    <name evidence="2" type="ORF">AMURIS_01874</name>
</gene>
<evidence type="ECO:0000256" key="1">
    <source>
        <dbReference type="SAM" id="Phobius"/>
    </source>
</evidence>
<evidence type="ECO:0000313" key="2">
    <source>
        <dbReference type="EMBL" id="SOY29159.1"/>
    </source>
</evidence>
<dbReference type="InterPro" id="IPR046107">
    <property type="entry name" value="DUF6044"/>
</dbReference>